<gene>
    <name evidence="4" type="ORF">LXN57_19100</name>
</gene>
<comment type="caution">
    <text evidence="4">The sequence shown here is derived from an EMBL/GenBank/DDBJ whole genome shotgun (WGS) entry which is preliminary data.</text>
</comment>
<evidence type="ECO:0000259" key="3">
    <source>
        <dbReference type="Pfam" id="PF22725"/>
    </source>
</evidence>
<dbReference type="InterPro" id="IPR000683">
    <property type="entry name" value="Gfo/Idh/MocA-like_OxRdtase_N"/>
</dbReference>
<dbReference type="InterPro" id="IPR055170">
    <property type="entry name" value="GFO_IDH_MocA-like_dom"/>
</dbReference>
<dbReference type="PANTHER" id="PTHR43818">
    <property type="entry name" value="BCDNA.GH03377"/>
    <property type="match status" value="1"/>
</dbReference>
<dbReference type="InterPro" id="IPR036291">
    <property type="entry name" value="NAD(P)-bd_dom_sf"/>
</dbReference>
<evidence type="ECO:0000313" key="5">
    <source>
        <dbReference type="Proteomes" id="UP001523216"/>
    </source>
</evidence>
<dbReference type="SUPFAM" id="SSF55347">
    <property type="entry name" value="Glyceraldehyde-3-phosphate dehydrogenase-like, C-terminal domain"/>
    <property type="match status" value="1"/>
</dbReference>
<dbReference type="EMBL" id="JAMQOL010000023">
    <property type="protein sequence ID" value="MCM4079687.1"/>
    <property type="molecule type" value="Genomic_DNA"/>
</dbReference>
<proteinExistence type="predicted"/>
<reference evidence="4 5" key="1">
    <citation type="submission" date="2022-06" db="EMBL/GenBank/DDBJ databases">
        <title>Actinoplanes abujensis sp. nov., isolated from Nigerian arid soil.</title>
        <authorList>
            <person name="Ding P."/>
        </authorList>
    </citation>
    <scope>NUCLEOTIDE SEQUENCE [LARGE SCALE GENOMIC DNA]</scope>
    <source>
        <strain evidence="5">TRM88002</strain>
    </source>
</reference>
<keyword evidence="1" id="KW-0560">Oxidoreductase</keyword>
<evidence type="ECO:0000259" key="2">
    <source>
        <dbReference type="Pfam" id="PF01408"/>
    </source>
</evidence>
<keyword evidence="5" id="KW-1185">Reference proteome</keyword>
<accession>A0ABT0Y0X8</accession>
<dbReference type="PANTHER" id="PTHR43818:SF11">
    <property type="entry name" value="BCDNA.GH03377"/>
    <property type="match status" value="1"/>
</dbReference>
<evidence type="ECO:0000313" key="4">
    <source>
        <dbReference type="EMBL" id="MCM4079687.1"/>
    </source>
</evidence>
<dbReference type="RefSeq" id="WP_251799531.1">
    <property type="nucleotide sequence ID" value="NZ_JAMQOL010000023.1"/>
</dbReference>
<dbReference type="Pfam" id="PF22725">
    <property type="entry name" value="GFO_IDH_MocA_C3"/>
    <property type="match status" value="1"/>
</dbReference>
<organism evidence="4 5">
    <name type="scientific">Paractinoplanes hotanensis</name>
    <dbReference type="NCBI Taxonomy" id="2906497"/>
    <lineage>
        <taxon>Bacteria</taxon>
        <taxon>Bacillati</taxon>
        <taxon>Actinomycetota</taxon>
        <taxon>Actinomycetes</taxon>
        <taxon>Micromonosporales</taxon>
        <taxon>Micromonosporaceae</taxon>
        <taxon>Paractinoplanes</taxon>
    </lineage>
</organism>
<feature type="domain" description="Gfo/Idh/MocA-like oxidoreductase N-terminal" evidence="2">
    <location>
        <begin position="4"/>
        <end position="123"/>
    </location>
</feature>
<dbReference type="InterPro" id="IPR050463">
    <property type="entry name" value="Gfo/Idh/MocA_oxidrdct_glycsds"/>
</dbReference>
<dbReference type="Proteomes" id="UP001523216">
    <property type="component" value="Unassembled WGS sequence"/>
</dbReference>
<protein>
    <submittedName>
        <fullName evidence="4">Gfo/Idh/MocA family oxidoreductase</fullName>
    </submittedName>
</protein>
<dbReference type="Gene3D" id="3.40.50.720">
    <property type="entry name" value="NAD(P)-binding Rossmann-like Domain"/>
    <property type="match status" value="1"/>
</dbReference>
<sequence length="386" mass="40288">MTLGVAVIGAGMVGRAHANAYRQAATVFGLDQPAPRLVAIADVHEPFAADAAARYGYARAETDWRAVVEAPDVDAVSVAVANSLHREITEAALAAGKHVLCEKPLAPSVADGAAMAAAAAAAPGLVGAVGFTFRRSPALNALKHQVEGALGPVRHFVGNYWCDYGFDPQRPMSWRYQGGPGSGVLADIGSHLTDLAEFFCGPTSGVQGTTMATLVTERPRPLGVAVGHAGGVQVSDELVPVENEDVCTFTTSYAGGAVGTFSLSRVAFGHANTLRVDLFCERGTASFDMTRPAEFGIIDAAPEVSVNGARTVHIGPWHPYVARGLPMDFPTVGHGQNDFFVYQARAFLDQIAGVKGLPPCPDLAHGLHNLRVLEAVVSATGKPTTL</sequence>
<name>A0ABT0Y0X8_9ACTN</name>
<evidence type="ECO:0000256" key="1">
    <source>
        <dbReference type="ARBA" id="ARBA00023002"/>
    </source>
</evidence>
<dbReference type="SUPFAM" id="SSF51735">
    <property type="entry name" value="NAD(P)-binding Rossmann-fold domains"/>
    <property type="match status" value="1"/>
</dbReference>
<feature type="domain" description="GFO/IDH/MocA-like oxidoreductase" evidence="3">
    <location>
        <begin position="147"/>
        <end position="285"/>
    </location>
</feature>
<dbReference type="Pfam" id="PF01408">
    <property type="entry name" value="GFO_IDH_MocA"/>
    <property type="match status" value="1"/>
</dbReference>
<dbReference type="Gene3D" id="3.30.360.10">
    <property type="entry name" value="Dihydrodipicolinate Reductase, domain 2"/>
    <property type="match status" value="1"/>
</dbReference>